<dbReference type="InterPro" id="IPR036291">
    <property type="entry name" value="NAD(P)-bd_dom_sf"/>
</dbReference>
<dbReference type="SUPFAM" id="SSF51735">
    <property type="entry name" value="NAD(P)-binding Rossmann-fold domains"/>
    <property type="match status" value="1"/>
</dbReference>
<name>A0ABW6T0U0_9ACTN</name>
<dbReference type="GO" id="GO:0016491">
    <property type="term" value="F:oxidoreductase activity"/>
    <property type="evidence" value="ECO:0007669"/>
    <property type="project" value="UniProtKB-KW"/>
</dbReference>
<dbReference type="EMBL" id="JBIASD010000034">
    <property type="protein sequence ID" value="MFF3670692.1"/>
    <property type="molecule type" value="Genomic_DNA"/>
</dbReference>
<organism evidence="6 7">
    <name type="scientific">Microtetraspora malaysiensis</name>
    <dbReference type="NCBI Taxonomy" id="161358"/>
    <lineage>
        <taxon>Bacteria</taxon>
        <taxon>Bacillati</taxon>
        <taxon>Actinomycetota</taxon>
        <taxon>Actinomycetes</taxon>
        <taxon>Streptosporangiales</taxon>
        <taxon>Streptosporangiaceae</taxon>
        <taxon>Microtetraspora</taxon>
    </lineage>
</organism>
<dbReference type="Pfam" id="PF14833">
    <property type="entry name" value="NAD_binding_11"/>
    <property type="match status" value="1"/>
</dbReference>
<sequence length="290" mass="30614">MRVAVLGMGRMGRALAERLLSRDFTVTVWNRTPGRAGEVTARGATEAADPAEAARGAEAVLISLADDSAVREVMTRLAGVEGPIFADMSTVSPDTSRSLGEAAPGGRFVSAPIIGGPAAVAEGQAFTLVGGDRELVDDLRPIWAEGFAAYRYCGADPGHAVVFKLLNNYLLMSSVAVLGEVVVTGLAAGVDDLLLRDFLLGWPTVPLAAHNRIDDILGGDHRGWFTTSLGAKDVRLAVEVARAAGVDPPIARLVERRYEEAAELGWADADIGAVVELLRPRRHAVRGEGR</sequence>
<feature type="domain" description="6-phosphogluconate dehydrogenase NADP-binding" evidence="4">
    <location>
        <begin position="3"/>
        <end position="143"/>
    </location>
</feature>
<dbReference type="InterPro" id="IPR013328">
    <property type="entry name" value="6PGD_dom2"/>
</dbReference>
<evidence type="ECO:0000259" key="4">
    <source>
        <dbReference type="Pfam" id="PF03446"/>
    </source>
</evidence>
<dbReference type="PANTHER" id="PTHR43580:SF2">
    <property type="entry name" value="CYTOKINE-LIKE NUCLEAR FACTOR N-PAC"/>
    <property type="match status" value="1"/>
</dbReference>
<dbReference type="InterPro" id="IPR051265">
    <property type="entry name" value="HIBADH-related_NP60_sf"/>
</dbReference>
<dbReference type="PIRSF" id="PIRSF000103">
    <property type="entry name" value="HIBADH"/>
    <property type="match status" value="1"/>
</dbReference>
<dbReference type="RefSeq" id="WP_387416901.1">
    <property type="nucleotide sequence ID" value="NZ_JBIASD010000034.1"/>
</dbReference>
<protein>
    <submittedName>
        <fullName evidence="6">NAD(P)-dependent oxidoreductase</fullName>
        <ecNumber evidence="6">1.1.-.-</ecNumber>
    </submittedName>
</protein>
<comment type="similarity">
    <text evidence="1">Belongs to the HIBADH-related family.</text>
</comment>
<dbReference type="Gene3D" id="3.40.50.720">
    <property type="entry name" value="NAD(P)-binding Rossmann-like Domain"/>
    <property type="match status" value="1"/>
</dbReference>
<comment type="caution">
    <text evidence="6">The sequence shown here is derived from an EMBL/GenBank/DDBJ whole genome shotgun (WGS) entry which is preliminary data.</text>
</comment>
<dbReference type="InterPro" id="IPR015815">
    <property type="entry name" value="HIBADH-related"/>
</dbReference>
<dbReference type="Gene3D" id="1.10.1040.10">
    <property type="entry name" value="N-(1-d-carboxylethyl)-l-norvaline Dehydrogenase, domain 2"/>
    <property type="match status" value="1"/>
</dbReference>
<dbReference type="EC" id="1.1.-.-" evidence="6"/>
<keyword evidence="7" id="KW-1185">Reference proteome</keyword>
<evidence type="ECO:0000259" key="5">
    <source>
        <dbReference type="Pfam" id="PF14833"/>
    </source>
</evidence>
<evidence type="ECO:0000256" key="2">
    <source>
        <dbReference type="ARBA" id="ARBA00023002"/>
    </source>
</evidence>
<proteinExistence type="inferred from homology"/>
<dbReference type="InterPro" id="IPR008927">
    <property type="entry name" value="6-PGluconate_DH-like_C_sf"/>
</dbReference>
<dbReference type="Pfam" id="PF03446">
    <property type="entry name" value="NAD_binding_2"/>
    <property type="match status" value="1"/>
</dbReference>
<dbReference type="PANTHER" id="PTHR43580">
    <property type="entry name" value="OXIDOREDUCTASE GLYR1-RELATED"/>
    <property type="match status" value="1"/>
</dbReference>
<gene>
    <name evidence="6" type="ORF">ACFYXI_34405</name>
</gene>
<dbReference type="InterPro" id="IPR029154">
    <property type="entry name" value="HIBADH-like_NADP-bd"/>
</dbReference>
<evidence type="ECO:0000256" key="1">
    <source>
        <dbReference type="ARBA" id="ARBA00009080"/>
    </source>
</evidence>
<keyword evidence="2 6" id="KW-0560">Oxidoreductase</keyword>
<dbReference type="SUPFAM" id="SSF48179">
    <property type="entry name" value="6-phosphogluconate dehydrogenase C-terminal domain-like"/>
    <property type="match status" value="1"/>
</dbReference>
<dbReference type="Proteomes" id="UP001602013">
    <property type="component" value="Unassembled WGS sequence"/>
</dbReference>
<evidence type="ECO:0000313" key="7">
    <source>
        <dbReference type="Proteomes" id="UP001602013"/>
    </source>
</evidence>
<dbReference type="InterPro" id="IPR006115">
    <property type="entry name" value="6PGDH_NADP-bd"/>
</dbReference>
<feature type="domain" description="3-hydroxyisobutyrate dehydrogenase-like NAD-binding" evidence="5">
    <location>
        <begin position="158"/>
        <end position="278"/>
    </location>
</feature>
<evidence type="ECO:0000256" key="3">
    <source>
        <dbReference type="ARBA" id="ARBA00023027"/>
    </source>
</evidence>
<keyword evidence="3" id="KW-0520">NAD</keyword>
<evidence type="ECO:0000313" key="6">
    <source>
        <dbReference type="EMBL" id="MFF3670692.1"/>
    </source>
</evidence>
<reference evidence="6 7" key="1">
    <citation type="submission" date="2024-10" db="EMBL/GenBank/DDBJ databases">
        <title>The Natural Products Discovery Center: Release of the First 8490 Sequenced Strains for Exploring Actinobacteria Biosynthetic Diversity.</title>
        <authorList>
            <person name="Kalkreuter E."/>
            <person name="Kautsar S.A."/>
            <person name="Yang D."/>
            <person name="Bader C.D."/>
            <person name="Teijaro C.N."/>
            <person name="Fluegel L."/>
            <person name="Davis C.M."/>
            <person name="Simpson J.R."/>
            <person name="Lauterbach L."/>
            <person name="Steele A.D."/>
            <person name="Gui C."/>
            <person name="Meng S."/>
            <person name="Li G."/>
            <person name="Viehrig K."/>
            <person name="Ye F."/>
            <person name="Su P."/>
            <person name="Kiefer A.F."/>
            <person name="Nichols A."/>
            <person name="Cepeda A.J."/>
            <person name="Yan W."/>
            <person name="Fan B."/>
            <person name="Jiang Y."/>
            <person name="Adhikari A."/>
            <person name="Zheng C.-J."/>
            <person name="Schuster L."/>
            <person name="Cowan T.M."/>
            <person name="Smanski M.J."/>
            <person name="Chevrette M.G."/>
            <person name="De Carvalho L.P.S."/>
            <person name="Shen B."/>
        </authorList>
    </citation>
    <scope>NUCLEOTIDE SEQUENCE [LARGE SCALE GENOMIC DNA]</scope>
    <source>
        <strain evidence="6 7">NPDC002173</strain>
    </source>
</reference>
<accession>A0ABW6T0U0</accession>